<dbReference type="Proteomes" id="UP000482209">
    <property type="component" value="Unassembled WGS sequence"/>
</dbReference>
<dbReference type="AlphaFoldDB" id="A0A6L5XZD9"/>
<dbReference type="Pfam" id="PF00072">
    <property type="entry name" value="Response_reg"/>
    <property type="match status" value="1"/>
</dbReference>
<evidence type="ECO:0000256" key="3">
    <source>
        <dbReference type="PROSITE-ProRule" id="PRU00169"/>
    </source>
</evidence>
<feature type="modified residue" description="4-aspartylphosphate" evidence="3">
    <location>
        <position position="57"/>
    </location>
</feature>
<reference evidence="6 7" key="1">
    <citation type="submission" date="2019-08" db="EMBL/GenBank/DDBJ databases">
        <title>In-depth cultivation of the pig gut microbiome towards novel bacterial diversity and tailored functional studies.</title>
        <authorList>
            <person name="Wylensek D."/>
            <person name="Hitch T.C.A."/>
            <person name="Clavel T."/>
        </authorList>
    </citation>
    <scope>NUCLEOTIDE SEQUENCE [LARGE SCALE GENOMIC DNA]</scope>
    <source>
        <strain evidence="6 7">WCA-693-APC-MOT-I</strain>
    </source>
</reference>
<dbReference type="PROSITE" id="PS50110">
    <property type="entry name" value="RESPONSE_REGULATORY"/>
    <property type="match status" value="1"/>
</dbReference>
<dbReference type="SUPFAM" id="SSF52172">
    <property type="entry name" value="CheY-like"/>
    <property type="match status" value="1"/>
</dbReference>
<dbReference type="GO" id="GO:0003677">
    <property type="term" value="F:DNA binding"/>
    <property type="evidence" value="ECO:0007669"/>
    <property type="project" value="InterPro"/>
</dbReference>
<dbReference type="Pfam" id="PF04397">
    <property type="entry name" value="LytTR"/>
    <property type="match status" value="1"/>
</dbReference>
<dbReference type="PROSITE" id="PS50930">
    <property type="entry name" value="HTH_LYTTR"/>
    <property type="match status" value="1"/>
</dbReference>
<keyword evidence="3" id="KW-0597">Phosphoprotein</keyword>
<dbReference type="InterPro" id="IPR011006">
    <property type="entry name" value="CheY-like_superfamily"/>
</dbReference>
<dbReference type="InterPro" id="IPR001789">
    <property type="entry name" value="Sig_transdc_resp-reg_receiver"/>
</dbReference>
<dbReference type="GO" id="GO:0000156">
    <property type="term" value="F:phosphorelay response regulator activity"/>
    <property type="evidence" value="ECO:0007669"/>
    <property type="project" value="InterPro"/>
</dbReference>
<dbReference type="Gene3D" id="3.40.50.2300">
    <property type="match status" value="1"/>
</dbReference>
<name>A0A6L5XZD9_9FIRM</name>
<evidence type="ECO:0000259" key="5">
    <source>
        <dbReference type="PROSITE" id="PS50930"/>
    </source>
</evidence>
<dbReference type="RefSeq" id="WP_154519553.1">
    <property type="nucleotide sequence ID" value="NZ_VUMT01000014.1"/>
</dbReference>
<comment type="caution">
    <text evidence="6">The sequence shown here is derived from an EMBL/GenBank/DDBJ whole genome shotgun (WGS) entry which is preliminary data.</text>
</comment>
<feature type="domain" description="HTH LytTR-type" evidence="5">
    <location>
        <begin position="130"/>
        <end position="231"/>
    </location>
</feature>
<dbReference type="PANTHER" id="PTHR37299">
    <property type="entry name" value="TRANSCRIPTIONAL REGULATOR-RELATED"/>
    <property type="match status" value="1"/>
</dbReference>
<keyword evidence="7" id="KW-1185">Reference proteome</keyword>
<organism evidence="6 7">
    <name type="scientific">Velocimicrobium porci</name>
    <dbReference type="NCBI Taxonomy" id="2606634"/>
    <lineage>
        <taxon>Bacteria</taxon>
        <taxon>Bacillati</taxon>
        <taxon>Bacillota</taxon>
        <taxon>Clostridia</taxon>
        <taxon>Lachnospirales</taxon>
        <taxon>Lachnospiraceae</taxon>
        <taxon>Velocimicrobium</taxon>
    </lineage>
</organism>
<dbReference type="InterPro" id="IPR007492">
    <property type="entry name" value="LytTR_DNA-bd_dom"/>
</dbReference>
<gene>
    <name evidence="6" type="ORF">FYJ58_09745</name>
</gene>
<comment type="function">
    <text evidence="2">May play the central regulatory role in sporulation. It may be an element of the effector pathway responsible for the activation of sporulation genes in response to nutritional stress. Spo0A may act in concert with spo0H (a sigma factor) to control the expression of some genes that are critical to the sporulation process.</text>
</comment>
<evidence type="ECO:0000256" key="1">
    <source>
        <dbReference type="ARBA" id="ARBA00018672"/>
    </source>
</evidence>
<proteinExistence type="predicted"/>
<accession>A0A6L5XZD9</accession>
<evidence type="ECO:0000256" key="2">
    <source>
        <dbReference type="ARBA" id="ARBA00024867"/>
    </source>
</evidence>
<evidence type="ECO:0000313" key="7">
    <source>
        <dbReference type="Proteomes" id="UP000482209"/>
    </source>
</evidence>
<dbReference type="PANTHER" id="PTHR37299:SF1">
    <property type="entry name" value="STAGE 0 SPORULATION PROTEIN A HOMOLOG"/>
    <property type="match status" value="1"/>
</dbReference>
<evidence type="ECO:0000313" key="6">
    <source>
        <dbReference type="EMBL" id="MSS64155.1"/>
    </source>
</evidence>
<feature type="domain" description="Response regulatory" evidence="4">
    <location>
        <begin position="2"/>
        <end position="120"/>
    </location>
</feature>
<evidence type="ECO:0000259" key="4">
    <source>
        <dbReference type="PROSITE" id="PS50110"/>
    </source>
</evidence>
<protein>
    <recommendedName>
        <fullName evidence="1">Stage 0 sporulation protein A homolog</fullName>
    </recommendedName>
</protein>
<sequence length="235" mass="27429">MKIAICDDEIQFLDDICILFKKWGKKHGIKLTLYRFTNGDDMLLALQNECIDLIFLDVVMPLLNGIDTAKEVRSNNQMIPIIFLTSSREFAVDSYEVKAFNYLLKPITEEKLFTVLDEFLKTFEKLKESFIVKTSLGFCKINVADVVYLEAQNKHVIIYLSNDSTIEVREGFSKCEEFFSLKKGFFKCHRSYIVNLNHVEKFTKTQINTTNNTSIPISRNNYVAFKEVYFNHMFE</sequence>
<dbReference type="Gene3D" id="2.40.50.1020">
    <property type="entry name" value="LytTr DNA-binding domain"/>
    <property type="match status" value="1"/>
</dbReference>
<dbReference type="SMART" id="SM00448">
    <property type="entry name" value="REC"/>
    <property type="match status" value="1"/>
</dbReference>
<dbReference type="InterPro" id="IPR046947">
    <property type="entry name" value="LytR-like"/>
</dbReference>
<dbReference type="SMART" id="SM00850">
    <property type="entry name" value="LytTR"/>
    <property type="match status" value="1"/>
</dbReference>
<dbReference type="EMBL" id="VUMT01000014">
    <property type="protein sequence ID" value="MSS64155.1"/>
    <property type="molecule type" value="Genomic_DNA"/>
</dbReference>